<sequence>MKKLKSLILLALFAGSFLFVSCENDDTPNGAMNVEAKIDGTDWKGSGNSQVVGVAGITTTSIAAGATNRSAISITIMDDKAGTYDLANVASYTDQNQTVYMANSGTLTISKFEGNKISGTFSFTARPALGSGNNISITEGKFTDVNVSR</sequence>
<proteinExistence type="predicted"/>
<organism evidence="2 3">
    <name type="scientific">Indibacter alkaliphilus (strain CCUG 57479 / KCTC 22604 / LW1)</name>
    <dbReference type="NCBI Taxonomy" id="1189612"/>
    <lineage>
        <taxon>Bacteria</taxon>
        <taxon>Pseudomonadati</taxon>
        <taxon>Bacteroidota</taxon>
        <taxon>Cytophagia</taxon>
        <taxon>Cytophagales</taxon>
        <taxon>Cyclobacteriaceae</taxon>
    </lineage>
</organism>
<accession>S2E890</accession>
<dbReference type="Pfam" id="PF19765">
    <property type="entry name" value="DUF6252"/>
    <property type="match status" value="1"/>
</dbReference>
<evidence type="ECO:0000256" key="1">
    <source>
        <dbReference type="SAM" id="SignalP"/>
    </source>
</evidence>
<dbReference type="OrthoDB" id="825584at2"/>
<dbReference type="PROSITE" id="PS51257">
    <property type="entry name" value="PROKAR_LIPOPROTEIN"/>
    <property type="match status" value="1"/>
</dbReference>
<protein>
    <submittedName>
        <fullName evidence="2">Uncharacterized protein</fullName>
    </submittedName>
</protein>
<comment type="caution">
    <text evidence="2">The sequence shown here is derived from an EMBL/GenBank/DDBJ whole genome shotgun (WGS) entry which is preliminary data.</text>
</comment>
<name>S2E890_INDAL</name>
<feature type="signal peptide" evidence="1">
    <location>
        <begin position="1"/>
        <end position="21"/>
    </location>
</feature>
<evidence type="ECO:0000313" key="2">
    <source>
        <dbReference type="EMBL" id="EOZ98503.1"/>
    </source>
</evidence>
<dbReference type="STRING" id="1189612.A33Q_1157"/>
<dbReference type="RefSeq" id="WP_009032479.1">
    <property type="nucleotide sequence ID" value="NZ_ALWO02000023.1"/>
</dbReference>
<dbReference type="AlphaFoldDB" id="S2E890"/>
<dbReference type="EMBL" id="ALWO02000023">
    <property type="protein sequence ID" value="EOZ98503.1"/>
    <property type="molecule type" value="Genomic_DNA"/>
</dbReference>
<keyword evidence="3" id="KW-1185">Reference proteome</keyword>
<reference evidence="2 3" key="1">
    <citation type="journal article" date="2013" name="Genome Announc.">
        <title>Draft Genome Sequence of Indibacter alkaliphilus Strain LW1T, Isolated from Lonar Lake, a Haloalkaline Lake in the Buldana District of Maharashtra, India.</title>
        <authorList>
            <person name="Singh A."/>
            <person name="Kumar Jangir P."/>
            <person name="Sharma R."/>
            <person name="Singh A."/>
            <person name="Kumar Pinnaka A."/>
            <person name="Shivaji S."/>
        </authorList>
    </citation>
    <scope>NUCLEOTIDE SEQUENCE [LARGE SCALE GENOMIC DNA]</scope>
    <source>
        <strain evidence="3">CCUG 57479 / KCTC 22604 / LW1</strain>
    </source>
</reference>
<evidence type="ECO:0000313" key="3">
    <source>
        <dbReference type="Proteomes" id="UP000006073"/>
    </source>
</evidence>
<dbReference type="InterPro" id="IPR046219">
    <property type="entry name" value="DUF6252"/>
</dbReference>
<dbReference type="Proteomes" id="UP000006073">
    <property type="component" value="Unassembled WGS sequence"/>
</dbReference>
<gene>
    <name evidence="2" type="ORF">A33Q_1157</name>
</gene>
<feature type="chain" id="PRO_5004508152" evidence="1">
    <location>
        <begin position="22"/>
        <end position="149"/>
    </location>
</feature>
<keyword evidence="1" id="KW-0732">Signal</keyword>